<sequence length="169" mass="17538">MSDSARVRRTGRSSGGEDPMAPVAVVLGLSHEALNRQRSAGRSLSAIAESRGVRHDDLIAAIKRGLPAKAAGGRQDIDALAEQIAGASQTPSQPELGPLPGGPRGTNAGLTDGRKLDRISRLLDMDAGMVADQVTCASSLVGLLRSRGVDLSALRDVLDRRGDLVDIAV</sequence>
<comment type="caution">
    <text evidence="2">The sequence shown here is derived from an EMBL/GenBank/DDBJ whole genome shotgun (WGS) entry which is preliminary data.</text>
</comment>
<dbReference type="RefSeq" id="WP_378064722.1">
    <property type="nucleotide sequence ID" value="NZ_JBHSBL010000002.1"/>
</dbReference>
<evidence type="ECO:0000313" key="2">
    <source>
        <dbReference type="EMBL" id="MFC4063685.1"/>
    </source>
</evidence>
<proteinExistence type="predicted"/>
<name>A0ABV8IKS5_9ACTN</name>
<dbReference type="EMBL" id="JBHSBL010000002">
    <property type="protein sequence ID" value="MFC4063685.1"/>
    <property type="molecule type" value="Genomic_DNA"/>
</dbReference>
<dbReference type="Proteomes" id="UP001595867">
    <property type="component" value="Unassembled WGS sequence"/>
</dbReference>
<evidence type="ECO:0000256" key="1">
    <source>
        <dbReference type="SAM" id="MobiDB-lite"/>
    </source>
</evidence>
<keyword evidence="3" id="KW-1185">Reference proteome</keyword>
<organism evidence="2 3">
    <name type="scientific">Actinoplanes subglobosus</name>
    <dbReference type="NCBI Taxonomy" id="1547892"/>
    <lineage>
        <taxon>Bacteria</taxon>
        <taxon>Bacillati</taxon>
        <taxon>Actinomycetota</taxon>
        <taxon>Actinomycetes</taxon>
        <taxon>Micromonosporales</taxon>
        <taxon>Micromonosporaceae</taxon>
        <taxon>Actinoplanes</taxon>
    </lineage>
</organism>
<gene>
    <name evidence="2" type="ORF">ACFO0C_01990</name>
</gene>
<protein>
    <submittedName>
        <fullName evidence="2">Uncharacterized protein</fullName>
    </submittedName>
</protein>
<feature type="region of interest" description="Disordered" evidence="1">
    <location>
        <begin position="85"/>
        <end position="111"/>
    </location>
</feature>
<feature type="region of interest" description="Disordered" evidence="1">
    <location>
        <begin position="1"/>
        <end position="22"/>
    </location>
</feature>
<reference evidence="3" key="1">
    <citation type="journal article" date="2019" name="Int. J. Syst. Evol. Microbiol.">
        <title>The Global Catalogue of Microorganisms (GCM) 10K type strain sequencing project: providing services to taxonomists for standard genome sequencing and annotation.</title>
        <authorList>
            <consortium name="The Broad Institute Genomics Platform"/>
            <consortium name="The Broad Institute Genome Sequencing Center for Infectious Disease"/>
            <person name="Wu L."/>
            <person name="Ma J."/>
        </authorList>
    </citation>
    <scope>NUCLEOTIDE SEQUENCE [LARGE SCALE GENOMIC DNA]</scope>
    <source>
        <strain evidence="3">TBRC 5832</strain>
    </source>
</reference>
<evidence type="ECO:0000313" key="3">
    <source>
        <dbReference type="Proteomes" id="UP001595867"/>
    </source>
</evidence>
<accession>A0ABV8IKS5</accession>